<keyword evidence="2" id="KW-0677">Repeat</keyword>
<sequence length="633" mass="69574">MWLVVIAAWLVTGAGAWYPLRARARCLYPGSVPNCTAVMSARTQHVTTHNDTHVFVFGGRANVFFNTSLRHNIGALPPYRSLSVTATINPGSPACAALSNCWYRGVCNANGTCACAYGYSGADCSLEEDVVILDDFWIYDIYGQYWMQVPKSGAWPTARVKPSFMYHDDRLVMYAGYSQLCGDFCNDVWEYRFVPGMSPAGNASSVFRPVGWTMIGTGPSKRWQTATVLYGNCMVIHGGHHVFAALDEVWKFCFDSYNWTRIRTTGPASQPAKVPLPRLEHAASVYKTSLYIYGGMYADVNRSIDQRPSLGDMWKLDLTTGIWTQVALPGASPQERAKVQSVVIGRYLYMFGGFFDEAFYQDTWQFDLVNERWALLPMPGRAALPAPRGAYSLIGIPANNTIIMVGGNGWVRNADGTQGPEHVYNDVQAVVLDDCAGSKYSSAPPCSGNGVCLFGTCRCDTNWFDDNCSMRICPGDTCSFVDLQPVCVHCQRRGTCVNGACRCNSTYRGQMCNEQYCPNTNCSLSTHGTCIDLFPVGLPTCTCLPAYYGVGCEMITCPNMCSGHGTCLPLGHCVCDATSYSGFHYEGADCSQLVYKVDESLASSAPRHAEVSFVVLMGILWVWIAIASMIRFH</sequence>
<feature type="signal peptide" evidence="7">
    <location>
        <begin position="1"/>
        <end position="16"/>
    </location>
</feature>
<keyword evidence="7" id="KW-0732">Signal</keyword>
<feature type="disulfide bond" evidence="5">
    <location>
        <begin position="115"/>
        <end position="124"/>
    </location>
</feature>
<dbReference type="Gene3D" id="2.120.10.80">
    <property type="entry name" value="Kelch-type beta propeller"/>
    <property type="match status" value="2"/>
</dbReference>
<dbReference type="PROSITE" id="PS50026">
    <property type="entry name" value="EGF_3"/>
    <property type="match status" value="2"/>
</dbReference>
<keyword evidence="3 5" id="KW-1015">Disulfide bond</keyword>
<dbReference type="Proteomes" id="UP000290189">
    <property type="component" value="Unassembled WGS sequence"/>
</dbReference>
<dbReference type="Pfam" id="PF24681">
    <property type="entry name" value="Kelch_KLHDC2_KLHL20_DRC7"/>
    <property type="match status" value="2"/>
</dbReference>
<evidence type="ECO:0000256" key="6">
    <source>
        <dbReference type="SAM" id="Phobius"/>
    </source>
</evidence>
<evidence type="ECO:0000256" key="2">
    <source>
        <dbReference type="ARBA" id="ARBA00022737"/>
    </source>
</evidence>
<dbReference type="InterPro" id="IPR000742">
    <property type="entry name" value="EGF"/>
</dbReference>
<evidence type="ECO:0000259" key="8">
    <source>
        <dbReference type="PROSITE" id="PS50026"/>
    </source>
</evidence>
<dbReference type="Gene3D" id="2.10.25.10">
    <property type="entry name" value="Laminin"/>
    <property type="match status" value="3"/>
</dbReference>
<proteinExistence type="predicted"/>
<evidence type="ECO:0000256" key="4">
    <source>
        <dbReference type="ARBA" id="ARBA00023180"/>
    </source>
</evidence>
<evidence type="ECO:0000313" key="10">
    <source>
        <dbReference type="Proteomes" id="UP000290189"/>
    </source>
</evidence>
<dbReference type="SUPFAM" id="SSF117281">
    <property type="entry name" value="Kelch motif"/>
    <property type="match status" value="1"/>
</dbReference>
<dbReference type="PANTHER" id="PTHR46093:SF18">
    <property type="entry name" value="FIBRONECTIN TYPE-III DOMAIN-CONTAINING PROTEIN"/>
    <property type="match status" value="1"/>
</dbReference>
<gene>
    <name evidence="9" type="ORF">PLBR_LOCUS7413</name>
</gene>
<dbReference type="SUPFAM" id="SSF57196">
    <property type="entry name" value="EGF/Laminin"/>
    <property type="match status" value="1"/>
</dbReference>
<accession>A0A3P3YJ16</accession>
<keyword evidence="6" id="KW-0812">Transmembrane</keyword>
<feature type="domain" description="EGF-like" evidence="8">
    <location>
        <begin position="91"/>
        <end position="125"/>
    </location>
</feature>
<keyword evidence="9" id="KW-0496">Mitochondrion</keyword>
<feature type="disulfide bond" evidence="5">
    <location>
        <begin position="543"/>
        <end position="552"/>
    </location>
</feature>
<protein>
    <recommendedName>
        <fullName evidence="8">EGF-like domain-containing protein</fullName>
    </recommendedName>
</protein>
<keyword evidence="5" id="KW-0245">EGF-like domain</keyword>
<feature type="transmembrane region" description="Helical" evidence="6">
    <location>
        <begin position="611"/>
        <end position="630"/>
    </location>
</feature>
<keyword evidence="6" id="KW-0472">Membrane</keyword>
<evidence type="ECO:0000256" key="3">
    <source>
        <dbReference type="ARBA" id="ARBA00023157"/>
    </source>
</evidence>
<dbReference type="AlphaFoldDB" id="A0A3P3YJ16"/>
<name>A0A3P3YJ16_PLABS</name>
<organism evidence="9 10">
    <name type="scientific">Plasmodiophora brassicae</name>
    <name type="common">Clubroot disease agent</name>
    <dbReference type="NCBI Taxonomy" id="37360"/>
    <lineage>
        <taxon>Eukaryota</taxon>
        <taxon>Sar</taxon>
        <taxon>Rhizaria</taxon>
        <taxon>Endomyxa</taxon>
        <taxon>Phytomyxea</taxon>
        <taxon>Plasmodiophorida</taxon>
        <taxon>Plasmodiophoridae</taxon>
        <taxon>Plasmodiophora</taxon>
    </lineage>
</organism>
<dbReference type="InterPro" id="IPR015915">
    <property type="entry name" value="Kelch-typ_b-propeller"/>
</dbReference>
<evidence type="ECO:0000256" key="5">
    <source>
        <dbReference type="PROSITE-ProRule" id="PRU00076"/>
    </source>
</evidence>
<dbReference type="PANTHER" id="PTHR46093">
    <property type="entry name" value="ACYL-COA-BINDING DOMAIN-CONTAINING PROTEIN 5"/>
    <property type="match status" value="1"/>
</dbReference>
<dbReference type="SMART" id="SM00181">
    <property type="entry name" value="EGF"/>
    <property type="match status" value="5"/>
</dbReference>
<dbReference type="InterPro" id="IPR041161">
    <property type="entry name" value="EGF_Tenascin"/>
</dbReference>
<reference evidence="9 10" key="1">
    <citation type="submission" date="2018-03" db="EMBL/GenBank/DDBJ databases">
        <authorList>
            <person name="Fogelqvist J."/>
        </authorList>
    </citation>
    <scope>NUCLEOTIDE SEQUENCE [LARGE SCALE GENOMIC DNA]</scope>
</reference>
<keyword evidence="4" id="KW-0325">Glycoprotein</keyword>
<comment type="caution">
    <text evidence="5">Lacks conserved residue(s) required for the propagation of feature annotation.</text>
</comment>
<evidence type="ECO:0000256" key="1">
    <source>
        <dbReference type="ARBA" id="ARBA00022441"/>
    </source>
</evidence>
<dbReference type="PROSITE" id="PS00022">
    <property type="entry name" value="EGF_1"/>
    <property type="match status" value="2"/>
</dbReference>
<geneLocation type="mitochondrion" evidence="9"/>
<dbReference type="PROSITE" id="PS01186">
    <property type="entry name" value="EGF_2"/>
    <property type="match status" value="1"/>
</dbReference>
<evidence type="ECO:0000256" key="7">
    <source>
        <dbReference type="SAM" id="SignalP"/>
    </source>
</evidence>
<dbReference type="SUPFAM" id="SSF50965">
    <property type="entry name" value="Galactose oxidase, central domain"/>
    <property type="match status" value="1"/>
</dbReference>
<keyword evidence="6" id="KW-1133">Transmembrane helix</keyword>
<dbReference type="EMBL" id="OVEO01000013">
    <property type="protein sequence ID" value="SPR00198.1"/>
    <property type="molecule type" value="Genomic_DNA"/>
</dbReference>
<keyword evidence="1" id="KW-0880">Kelch repeat</keyword>
<dbReference type="InterPro" id="IPR011043">
    <property type="entry name" value="Gal_Oxase/kelch_b-propeller"/>
</dbReference>
<feature type="domain" description="EGF-like" evidence="8">
    <location>
        <begin position="513"/>
        <end position="553"/>
    </location>
</feature>
<evidence type="ECO:0000313" key="9">
    <source>
        <dbReference type="EMBL" id="SPR00198.1"/>
    </source>
</evidence>
<feature type="chain" id="PRO_5018188284" description="EGF-like domain-containing protein" evidence="7">
    <location>
        <begin position="17"/>
        <end position="633"/>
    </location>
</feature>
<dbReference type="Pfam" id="PF18720">
    <property type="entry name" value="EGF_Tenascin"/>
    <property type="match status" value="3"/>
</dbReference>